<sequence length="180" mass="19330">MSYHLASRVCLSLLLAFSLAGLSSCQSSRPVFHLDLRLAPTRQALAADSASAAPLIPAATAMAAAAIPSFPPAKPAARLRRASAVRSSAQRRQHKQPLVTAPPRFHLQRPHHTNSQALGRAVRPQRTGIDGSSFFTMLLLALLIFLIAKFTVVMLVILGVLALVALIILIWLSTGHWAYG</sequence>
<dbReference type="AlphaFoldDB" id="A0A3S0HKW4"/>
<feature type="transmembrane region" description="Helical" evidence="1">
    <location>
        <begin position="153"/>
        <end position="172"/>
    </location>
</feature>
<comment type="caution">
    <text evidence="2">The sequence shown here is derived from an EMBL/GenBank/DDBJ whole genome shotgun (WGS) entry which is preliminary data.</text>
</comment>
<keyword evidence="1" id="KW-0812">Transmembrane</keyword>
<keyword evidence="3" id="KW-1185">Reference proteome</keyword>
<protein>
    <submittedName>
        <fullName evidence="2">Uncharacterized protein</fullName>
    </submittedName>
</protein>
<dbReference type="RefSeq" id="WP_126694929.1">
    <property type="nucleotide sequence ID" value="NZ_RXOF01000013.1"/>
</dbReference>
<dbReference type="Proteomes" id="UP000282184">
    <property type="component" value="Unassembled WGS sequence"/>
</dbReference>
<feature type="transmembrane region" description="Helical" evidence="1">
    <location>
        <begin position="128"/>
        <end position="147"/>
    </location>
</feature>
<keyword evidence="1" id="KW-0472">Membrane</keyword>
<evidence type="ECO:0000256" key="1">
    <source>
        <dbReference type="SAM" id="Phobius"/>
    </source>
</evidence>
<organism evidence="2 3">
    <name type="scientific">Hymenobacter gummosus</name>
    <dbReference type="NCBI Taxonomy" id="1776032"/>
    <lineage>
        <taxon>Bacteria</taxon>
        <taxon>Pseudomonadati</taxon>
        <taxon>Bacteroidota</taxon>
        <taxon>Cytophagia</taxon>
        <taxon>Cytophagales</taxon>
        <taxon>Hymenobacteraceae</taxon>
        <taxon>Hymenobacter</taxon>
    </lineage>
</organism>
<accession>A0A3S0HKW4</accession>
<proteinExistence type="predicted"/>
<keyword evidence="1" id="KW-1133">Transmembrane helix</keyword>
<dbReference type="EMBL" id="RXOF01000013">
    <property type="protein sequence ID" value="RTQ47130.1"/>
    <property type="molecule type" value="Genomic_DNA"/>
</dbReference>
<name>A0A3S0HKW4_9BACT</name>
<gene>
    <name evidence="2" type="ORF">EJV47_19730</name>
</gene>
<evidence type="ECO:0000313" key="3">
    <source>
        <dbReference type="Proteomes" id="UP000282184"/>
    </source>
</evidence>
<reference evidence="2 3" key="1">
    <citation type="submission" date="2018-12" db="EMBL/GenBank/DDBJ databases">
        <title>Hymenobacter gummosus sp. nov., isolated from a spring.</title>
        <authorList>
            <person name="Nie L."/>
        </authorList>
    </citation>
    <scope>NUCLEOTIDE SEQUENCE [LARGE SCALE GENOMIC DNA]</scope>
    <source>
        <strain evidence="2 3">KCTC 52166</strain>
    </source>
</reference>
<evidence type="ECO:0000313" key="2">
    <source>
        <dbReference type="EMBL" id="RTQ47130.1"/>
    </source>
</evidence>